<dbReference type="OrthoDB" id="1939300at2759"/>
<evidence type="ECO:0000313" key="3">
    <source>
        <dbReference type="Proteomes" id="UP000631114"/>
    </source>
</evidence>
<comment type="caution">
    <text evidence="2">The sequence shown here is derived from an EMBL/GenBank/DDBJ whole genome shotgun (WGS) entry which is preliminary data.</text>
</comment>
<dbReference type="PANTHER" id="PTHR31286:SF180">
    <property type="entry name" value="OS10G0362600 PROTEIN"/>
    <property type="match status" value="1"/>
</dbReference>
<organism evidence="2 3">
    <name type="scientific">Coptis chinensis</name>
    <dbReference type="NCBI Taxonomy" id="261450"/>
    <lineage>
        <taxon>Eukaryota</taxon>
        <taxon>Viridiplantae</taxon>
        <taxon>Streptophyta</taxon>
        <taxon>Embryophyta</taxon>
        <taxon>Tracheophyta</taxon>
        <taxon>Spermatophyta</taxon>
        <taxon>Magnoliopsida</taxon>
        <taxon>Ranunculales</taxon>
        <taxon>Ranunculaceae</taxon>
        <taxon>Coptidoideae</taxon>
        <taxon>Coptis</taxon>
    </lineage>
</organism>
<proteinExistence type="predicted"/>
<name>A0A835H141_9MAGN</name>
<dbReference type="Proteomes" id="UP000631114">
    <property type="component" value="Unassembled WGS sequence"/>
</dbReference>
<protein>
    <recommendedName>
        <fullName evidence="4">DUF4283 domain-containing protein</fullName>
    </recommendedName>
</protein>
<evidence type="ECO:0000313" key="2">
    <source>
        <dbReference type="EMBL" id="KAF9589662.1"/>
    </source>
</evidence>
<sequence>MNVPKQLWTDDGLDYVASLIGNPMCMNQATKLRQRLNFAKFCVEVPVDHEYKKSVKIKMIEKEMDIDLEYPWIPIACSTCKKFGYKAVSCTSNTKTVWAVKETSDKQKEQTMNVPTEVTKVINVVENNTAAQDSDVISISPATEQPSKPIVQNVNPFQMIEQEEQEEELSTPTQINCQHQHHSDVKCGTSAKGSFRGGYATKGGTSSRGGLTVSMGASNRGGSTGRVVSYEKDPINVLAVGTQEMNTLELANGVEPALDGFGIMRWRQYEMED</sequence>
<feature type="compositionally biased region" description="Polar residues" evidence="1">
    <location>
        <begin position="203"/>
        <end position="221"/>
    </location>
</feature>
<evidence type="ECO:0000256" key="1">
    <source>
        <dbReference type="SAM" id="MobiDB-lite"/>
    </source>
</evidence>
<gene>
    <name evidence="2" type="ORF">IFM89_026819</name>
</gene>
<dbReference type="EMBL" id="JADFTS010000009">
    <property type="protein sequence ID" value="KAF9589662.1"/>
    <property type="molecule type" value="Genomic_DNA"/>
</dbReference>
<dbReference type="AlphaFoldDB" id="A0A835H141"/>
<accession>A0A835H141</accession>
<dbReference type="PANTHER" id="PTHR31286">
    <property type="entry name" value="GLYCINE-RICH CELL WALL STRUCTURAL PROTEIN 1.8-LIKE"/>
    <property type="match status" value="1"/>
</dbReference>
<dbReference type="InterPro" id="IPR040256">
    <property type="entry name" value="At4g02000-like"/>
</dbReference>
<keyword evidence="3" id="KW-1185">Reference proteome</keyword>
<reference evidence="2 3" key="1">
    <citation type="submission" date="2020-10" db="EMBL/GenBank/DDBJ databases">
        <title>The Coptis chinensis genome and diversification of protoberbering-type alkaloids.</title>
        <authorList>
            <person name="Wang B."/>
            <person name="Shu S."/>
            <person name="Song C."/>
            <person name="Liu Y."/>
        </authorList>
    </citation>
    <scope>NUCLEOTIDE SEQUENCE [LARGE SCALE GENOMIC DNA]</scope>
    <source>
        <strain evidence="2">HL-2020</strain>
        <tissue evidence="2">Leaf</tissue>
    </source>
</reference>
<feature type="region of interest" description="Disordered" evidence="1">
    <location>
        <begin position="198"/>
        <end position="226"/>
    </location>
</feature>
<evidence type="ECO:0008006" key="4">
    <source>
        <dbReference type="Google" id="ProtNLM"/>
    </source>
</evidence>